<dbReference type="AlphaFoldDB" id="A0A2W1N1D0"/>
<evidence type="ECO:0000313" key="2">
    <source>
        <dbReference type="EMBL" id="PZE17594.1"/>
    </source>
</evidence>
<name>A0A2W1N1D0_9FLAO</name>
<organism evidence="2 3">
    <name type="scientific">Putridiphycobacter roseus</name>
    <dbReference type="NCBI Taxonomy" id="2219161"/>
    <lineage>
        <taxon>Bacteria</taxon>
        <taxon>Pseudomonadati</taxon>
        <taxon>Bacteroidota</taxon>
        <taxon>Flavobacteriia</taxon>
        <taxon>Flavobacteriales</taxon>
        <taxon>Crocinitomicaceae</taxon>
        <taxon>Putridiphycobacter</taxon>
    </lineage>
</organism>
<feature type="chain" id="PRO_5015942480" description="Porin" evidence="1">
    <location>
        <begin position="25"/>
        <end position="412"/>
    </location>
</feature>
<evidence type="ECO:0008006" key="4">
    <source>
        <dbReference type="Google" id="ProtNLM"/>
    </source>
</evidence>
<keyword evidence="3" id="KW-1185">Reference proteome</keyword>
<evidence type="ECO:0000256" key="1">
    <source>
        <dbReference type="SAM" id="SignalP"/>
    </source>
</evidence>
<feature type="signal peptide" evidence="1">
    <location>
        <begin position="1"/>
        <end position="24"/>
    </location>
</feature>
<keyword evidence="1" id="KW-0732">Signal</keyword>
<comment type="caution">
    <text evidence="2">The sequence shown here is derived from an EMBL/GenBank/DDBJ whole genome shotgun (WGS) entry which is preliminary data.</text>
</comment>
<dbReference type="Proteomes" id="UP000249248">
    <property type="component" value="Unassembled WGS sequence"/>
</dbReference>
<sequence length="412" mass="45203">MKKKRIRWSILLCLSMLAGQYTFAQTSPDIYSGGLKVKLNESGSKYFRLISWAQIQGIYSDNVAPSSSNVSLKLRRARVLMYSQITDRFLILTHFGLNSLSASNMSPTGSSAASQLFFHDVWGQYSLGKNHAIGGGLHYFNGISRLNNQSTLNMLTMDNNRQSWSTLGLTDQFARHLGIFGKGAIGKLQYRVAINDAVTNGLDARDADQLGLTVYGGKRLLGSKSTSFAYSGYFEYQILDKESNFLPFKVGTYLGAKKVFNIGAGFFVHPNGSVSMIDTLGTLKGQNVMLFSGDVFYETPVGDNGAALSLYGTYQLNDYGDDYLYSAYGTGSMLYGHVGYVIPGNIKGGRFQPYVSFAMNSYDAVSDTRNNIGVGVNAYMSGHNSKLTLEFMNATFGTTQTNTLTLQAMIYL</sequence>
<proteinExistence type="predicted"/>
<dbReference type="RefSeq" id="WP_111062554.1">
    <property type="nucleotide sequence ID" value="NZ_JBHUCU010000027.1"/>
</dbReference>
<protein>
    <recommendedName>
        <fullName evidence="4">Porin</fullName>
    </recommendedName>
</protein>
<dbReference type="OrthoDB" id="9771991at2"/>
<accession>A0A2W1N1D0</accession>
<dbReference type="EMBL" id="QKSB01000003">
    <property type="protein sequence ID" value="PZE17594.1"/>
    <property type="molecule type" value="Genomic_DNA"/>
</dbReference>
<evidence type="ECO:0000313" key="3">
    <source>
        <dbReference type="Proteomes" id="UP000249248"/>
    </source>
</evidence>
<gene>
    <name evidence="2" type="ORF">DNU06_07130</name>
</gene>
<reference evidence="2 3" key="1">
    <citation type="submission" date="2018-06" db="EMBL/GenBank/DDBJ databases">
        <title>The draft genome sequence of Crocinitomix sp. SM1701.</title>
        <authorList>
            <person name="Zhang X."/>
        </authorList>
    </citation>
    <scope>NUCLEOTIDE SEQUENCE [LARGE SCALE GENOMIC DNA]</scope>
    <source>
        <strain evidence="2 3">SM1701</strain>
    </source>
</reference>